<gene>
    <name evidence="1" type="ORF">AB4Y32_36435</name>
</gene>
<proteinExistence type="predicted"/>
<protein>
    <submittedName>
        <fullName evidence="1">RraA family protein</fullName>
    </submittedName>
</protein>
<dbReference type="Proteomes" id="UP001558850">
    <property type="component" value="Unassembled WGS sequence"/>
</dbReference>
<comment type="caution">
    <text evidence="1">The sequence shown here is derived from an EMBL/GenBank/DDBJ whole genome shotgun (WGS) entry which is preliminary data.</text>
</comment>
<organism evidence="1 2">
    <name type="scientific">Paraburkholderia phymatum</name>
    <dbReference type="NCBI Taxonomy" id="148447"/>
    <lineage>
        <taxon>Bacteria</taxon>
        <taxon>Pseudomonadati</taxon>
        <taxon>Pseudomonadota</taxon>
        <taxon>Betaproteobacteria</taxon>
        <taxon>Burkholderiales</taxon>
        <taxon>Burkholderiaceae</taxon>
        <taxon>Paraburkholderia</taxon>
    </lineage>
</organism>
<evidence type="ECO:0000313" key="2">
    <source>
        <dbReference type="Proteomes" id="UP001558850"/>
    </source>
</evidence>
<dbReference type="EMBL" id="JBFRCH010000045">
    <property type="protein sequence ID" value="MEX3937167.1"/>
    <property type="molecule type" value="Genomic_DNA"/>
</dbReference>
<name>A0ACC6UCD8_9BURK</name>
<sequence>MTANDKRNDNRNDNRNVERDDNRDDNRNVERAGKLDTATLSDALDKLGINGQCYRIKARSTDFRLAGRAWTLKYGPAANPPGTVGDYIDDVPPGAVVVLDNGGREDATVWGDILTEIAHRRGLAGTVINGICRDVALCLKLGYPIFSRDHWMRTGKDRVQVEATNIPVNIGDARVQPGDILRGDADGVIAIPREHEEAVLDAAEAIHHAEEAIREACRDGMRLDEARKQFKYHQLQTRGK</sequence>
<reference evidence="1" key="1">
    <citation type="submission" date="2024-07" db="EMBL/GenBank/DDBJ databases">
        <title>A survey of Mimosa microsymbionts across Brazilian biomes reveals a high diversity of Paraburkholderia nodulating endemic species, but also that Cupriavidus is common as a symbiont of widespread species.</title>
        <authorList>
            <person name="Rouws L."/>
            <person name="Barauna A."/>
            <person name="Beukes C."/>
            <person name="Rouws J.R.C."/>
            <person name="De Faria S.M."/>
            <person name="Gross E."/>
            <person name="Bueno Dos Reis Junior F."/>
            <person name="Simon M.F."/>
            <person name="Maluk M."/>
            <person name="Odee D.W."/>
            <person name="Kenicer G."/>
            <person name="Young J.P.W."/>
            <person name="Reis V.M."/>
            <person name="Zilli J."/>
            <person name="James E.K."/>
        </authorList>
    </citation>
    <scope>NUCLEOTIDE SEQUENCE</scope>
    <source>
        <strain evidence="1">EG181B</strain>
    </source>
</reference>
<keyword evidence="2" id="KW-1185">Reference proteome</keyword>
<accession>A0ACC6UCD8</accession>
<evidence type="ECO:0000313" key="1">
    <source>
        <dbReference type="EMBL" id="MEX3937167.1"/>
    </source>
</evidence>